<dbReference type="Proteomes" id="UP000246740">
    <property type="component" value="Unassembled WGS sequence"/>
</dbReference>
<dbReference type="Gene3D" id="3.30.710.10">
    <property type="entry name" value="Potassium Channel Kv1.1, Chain A"/>
    <property type="match status" value="1"/>
</dbReference>
<dbReference type="STRING" id="1882483.A0A317XL57"/>
<keyword evidence="3" id="KW-1185">Reference proteome</keyword>
<gene>
    <name evidence="2" type="ORF">BCV70DRAFT_122814</name>
</gene>
<evidence type="ECO:0000313" key="2">
    <source>
        <dbReference type="EMBL" id="PWY99036.1"/>
    </source>
</evidence>
<proteinExistence type="predicted"/>
<protein>
    <submittedName>
        <fullName evidence="2">Uncharacterized protein</fullName>
    </submittedName>
</protein>
<feature type="compositionally biased region" description="Acidic residues" evidence="1">
    <location>
        <begin position="345"/>
        <end position="356"/>
    </location>
</feature>
<dbReference type="InterPro" id="IPR011333">
    <property type="entry name" value="SKP1/BTB/POZ_sf"/>
</dbReference>
<evidence type="ECO:0000313" key="3">
    <source>
        <dbReference type="Proteomes" id="UP000246740"/>
    </source>
</evidence>
<organism evidence="2 3">
    <name type="scientific">Testicularia cyperi</name>
    <dbReference type="NCBI Taxonomy" id="1882483"/>
    <lineage>
        <taxon>Eukaryota</taxon>
        <taxon>Fungi</taxon>
        <taxon>Dikarya</taxon>
        <taxon>Basidiomycota</taxon>
        <taxon>Ustilaginomycotina</taxon>
        <taxon>Ustilaginomycetes</taxon>
        <taxon>Ustilaginales</taxon>
        <taxon>Anthracoideaceae</taxon>
        <taxon>Testicularia</taxon>
    </lineage>
</organism>
<reference evidence="2 3" key="1">
    <citation type="journal article" date="2018" name="Mol. Biol. Evol.">
        <title>Broad Genomic Sampling Reveals a Smut Pathogenic Ancestry of the Fungal Clade Ustilaginomycotina.</title>
        <authorList>
            <person name="Kijpornyongpan T."/>
            <person name="Mondo S.J."/>
            <person name="Barry K."/>
            <person name="Sandor L."/>
            <person name="Lee J."/>
            <person name="Lipzen A."/>
            <person name="Pangilinan J."/>
            <person name="LaButti K."/>
            <person name="Hainaut M."/>
            <person name="Henrissat B."/>
            <person name="Grigoriev I.V."/>
            <person name="Spatafora J.W."/>
            <person name="Aime M.C."/>
        </authorList>
    </citation>
    <scope>NUCLEOTIDE SEQUENCE [LARGE SCALE GENOMIC DNA]</scope>
    <source>
        <strain evidence="2 3">MCA 3645</strain>
    </source>
</reference>
<feature type="region of interest" description="Disordered" evidence="1">
    <location>
        <begin position="345"/>
        <end position="375"/>
    </location>
</feature>
<evidence type="ECO:0000256" key="1">
    <source>
        <dbReference type="SAM" id="MobiDB-lite"/>
    </source>
</evidence>
<dbReference type="InParanoid" id="A0A317XL57"/>
<feature type="compositionally biased region" description="Basic and acidic residues" evidence="1">
    <location>
        <begin position="357"/>
        <end position="375"/>
    </location>
</feature>
<accession>A0A317XL57</accession>
<name>A0A317XL57_9BASI</name>
<sequence>MLDEAHIQDSEEELISSNPATTVNFDRRDEMLIVDKLEQALSEHSANKTPLGRRKFLLHGRWKMSLSLVCLSPTSADMDILLDSAAAGTSLDLLLHFVIVLRLKEAGIVVTEEYRPVPRSRPYSFSKTLDFATHIERLKVHALGARQNVGDNGCDISMHINARLPMFGPYPTFLTSPVMLETIAASMQDGLWSDVCFVVRPIATSGHHCVYANSRMISSRCDYLRHKIKRHAFDCIDDALASGSTKTTVKNGASHEEQVGSSFPDAVDLTCRDSQSTVAHSIVGGSRKRARTADATGGHSIRRFSYVLIEAVSVTTFQRIVLWLQTGTIEFAKLSSESNIGNDFASDETYDETNDGDFDKISKNDGHDDEVPKAKTGDRLDANQECEIGFLSRDEFVGSVAAFPAPASVKSIYRAAVKFGLTSLAELALQELGVRLSPRNAIAELFNPFALNHPEAKQLIMEYTIKNWHLVKLQRHDGVAQILKKRLDVAGAEETLNQLLQQTMMMEGR</sequence>
<dbReference type="AlphaFoldDB" id="A0A317XL57"/>
<dbReference type="OrthoDB" id="6359816at2759"/>
<dbReference type="EMBL" id="KZ819196">
    <property type="protein sequence ID" value="PWY99036.1"/>
    <property type="molecule type" value="Genomic_DNA"/>
</dbReference>